<dbReference type="EMBL" id="FZOC01000006">
    <property type="protein sequence ID" value="SNS09507.1"/>
    <property type="molecule type" value="Genomic_DNA"/>
</dbReference>
<evidence type="ECO:0008006" key="4">
    <source>
        <dbReference type="Google" id="ProtNLM"/>
    </source>
</evidence>
<evidence type="ECO:0000313" key="3">
    <source>
        <dbReference type="Proteomes" id="UP000198324"/>
    </source>
</evidence>
<name>A0A239BMU4_9BACT</name>
<dbReference type="InterPro" id="IPR012902">
    <property type="entry name" value="N_methyl_site"/>
</dbReference>
<accession>A0A239BMU4</accession>
<proteinExistence type="predicted"/>
<dbReference type="RefSeq" id="WP_089274911.1">
    <property type="nucleotide sequence ID" value="NZ_FZOC01000006.1"/>
</dbReference>
<keyword evidence="1" id="KW-0812">Transmembrane</keyword>
<evidence type="ECO:0000313" key="2">
    <source>
        <dbReference type="EMBL" id="SNS09507.1"/>
    </source>
</evidence>
<sequence length="130" mass="13567">MTNRRAHGFTMVEVIVIIVVAGFLGVLTLNLMGTQMLRSASPLKTTADTARAETAMEAVVAYYTQAVNSGTSGALDAVQAQYPDNATFTATRGTFNGVDALTVTVTEGGVSLTNILTQARTSSADNATNF</sequence>
<protein>
    <recommendedName>
        <fullName evidence="4">Prepilin-type N-terminal cleavage/methylation domain-containing protein</fullName>
    </recommendedName>
</protein>
<dbReference type="Pfam" id="PF07963">
    <property type="entry name" value="N_methyl"/>
    <property type="match status" value="1"/>
</dbReference>
<dbReference type="Proteomes" id="UP000198324">
    <property type="component" value="Unassembled WGS sequence"/>
</dbReference>
<keyword evidence="3" id="KW-1185">Reference proteome</keyword>
<dbReference type="AlphaFoldDB" id="A0A239BMU4"/>
<keyword evidence="1" id="KW-1133">Transmembrane helix</keyword>
<reference evidence="2 3" key="1">
    <citation type="submission" date="2017-06" db="EMBL/GenBank/DDBJ databases">
        <authorList>
            <person name="Kim H.J."/>
            <person name="Triplett B.A."/>
        </authorList>
    </citation>
    <scope>NUCLEOTIDE SEQUENCE [LARGE SCALE GENOMIC DNA]</scope>
    <source>
        <strain evidence="2 3">DSM 13116</strain>
    </source>
</reference>
<feature type="transmembrane region" description="Helical" evidence="1">
    <location>
        <begin position="6"/>
        <end position="29"/>
    </location>
</feature>
<gene>
    <name evidence="2" type="ORF">SAMN04488503_2702</name>
</gene>
<evidence type="ECO:0000256" key="1">
    <source>
        <dbReference type="SAM" id="Phobius"/>
    </source>
</evidence>
<organism evidence="2 3">
    <name type="scientific">Humidesulfovibrio mexicanus</name>
    <dbReference type="NCBI Taxonomy" id="147047"/>
    <lineage>
        <taxon>Bacteria</taxon>
        <taxon>Pseudomonadati</taxon>
        <taxon>Thermodesulfobacteriota</taxon>
        <taxon>Desulfovibrionia</taxon>
        <taxon>Desulfovibrionales</taxon>
        <taxon>Desulfovibrionaceae</taxon>
        <taxon>Humidesulfovibrio</taxon>
    </lineage>
</organism>
<keyword evidence="1" id="KW-0472">Membrane</keyword>